<comment type="caution">
    <text evidence="3">The sequence shown here is derived from an EMBL/GenBank/DDBJ whole genome shotgun (WGS) entry which is preliminary data.</text>
</comment>
<dbReference type="RefSeq" id="WP_185672526.1">
    <property type="nucleotide sequence ID" value="NZ_JACJVP010000051.1"/>
</dbReference>
<dbReference type="GO" id="GO:0046686">
    <property type="term" value="P:response to cadmium ion"/>
    <property type="evidence" value="ECO:0007669"/>
    <property type="project" value="TreeGrafter"/>
</dbReference>
<evidence type="ECO:0000259" key="2">
    <source>
        <dbReference type="PROSITE" id="PS50987"/>
    </source>
</evidence>
<gene>
    <name evidence="3" type="ORF">H7C19_28670</name>
</gene>
<dbReference type="InterPro" id="IPR036390">
    <property type="entry name" value="WH_DNA-bd_sf"/>
</dbReference>
<dbReference type="PANTHER" id="PTHR39168:SF1">
    <property type="entry name" value="TRANSCRIPTIONAL REGULATORY PROTEIN"/>
    <property type="match status" value="1"/>
</dbReference>
<dbReference type="GO" id="GO:0010288">
    <property type="term" value="P:response to lead ion"/>
    <property type="evidence" value="ECO:0007669"/>
    <property type="project" value="TreeGrafter"/>
</dbReference>
<protein>
    <submittedName>
        <fullName evidence="3">Winged helix-turn-helix transcriptional regulator</fullName>
    </submittedName>
</protein>
<dbReference type="CDD" id="cd00090">
    <property type="entry name" value="HTH_ARSR"/>
    <property type="match status" value="1"/>
</dbReference>
<evidence type="ECO:0000313" key="3">
    <source>
        <dbReference type="EMBL" id="MBB6674663.1"/>
    </source>
</evidence>
<dbReference type="InterPro" id="IPR011991">
    <property type="entry name" value="ArsR-like_HTH"/>
</dbReference>
<evidence type="ECO:0000313" key="4">
    <source>
        <dbReference type="Proteomes" id="UP000547209"/>
    </source>
</evidence>
<dbReference type="GO" id="GO:0097063">
    <property type="term" value="F:cadmium ion sensor activity"/>
    <property type="evidence" value="ECO:0007669"/>
    <property type="project" value="TreeGrafter"/>
</dbReference>
<dbReference type="Pfam" id="PF12840">
    <property type="entry name" value="HTH_20"/>
    <property type="match status" value="1"/>
</dbReference>
<dbReference type="PROSITE" id="PS50987">
    <property type="entry name" value="HTH_ARSR_2"/>
    <property type="match status" value="1"/>
</dbReference>
<feature type="domain" description="HTH arsR-type" evidence="2">
    <location>
        <begin position="1"/>
        <end position="94"/>
    </location>
</feature>
<dbReference type="EMBL" id="JACJVP010000051">
    <property type="protein sequence ID" value="MBB6674663.1"/>
    <property type="molecule type" value="Genomic_DNA"/>
</dbReference>
<dbReference type="SMART" id="SM00418">
    <property type="entry name" value="HTH_ARSR"/>
    <property type="match status" value="1"/>
</dbReference>
<evidence type="ECO:0000256" key="1">
    <source>
        <dbReference type="ARBA" id="ARBA00023125"/>
    </source>
</evidence>
<dbReference type="GO" id="GO:0003677">
    <property type="term" value="F:DNA binding"/>
    <property type="evidence" value="ECO:0007669"/>
    <property type="project" value="UniProtKB-KW"/>
</dbReference>
<reference evidence="3 4" key="1">
    <citation type="submission" date="2020-08" db="EMBL/GenBank/DDBJ databases">
        <title>Cohnella phylogeny.</title>
        <authorList>
            <person name="Dunlap C."/>
        </authorList>
    </citation>
    <scope>NUCLEOTIDE SEQUENCE [LARGE SCALE GENOMIC DNA]</scope>
    <source>
        <strain evidence="3 4">DSM 28246</strain>
    </source>
</reference>
<sequence length="235" mass="25843">MSVNPHVAAVAGMATEPSRAAMLTILLDGRRHTAGELASMAGIKPQTASFHLAKMVAADVVAVSSQGRHRYYGIRSAEVAGVMESLLSIARPVQIRSLRQSTEDRAIRHARTCYDHLAGSVGVQVTDALLRMGALADEQDRFVLTEDGERFLARFGIDMPAVRRQRRSFLHKCLDWSERYPHLGGALGHALLERLLFLQWIERQPDTRAVRVTPAGIQGLRETFGVALEQAAAPR</sequence>
<dbReference type="InterPro" id="IPR052543">
    <property type="entry name" value="HTH_Metal-responsive_Reg"/>
</dbReference>
<dbReference type="PANTHER" id="PTHR39168">
    <property type="entry name" value="TRANSCRIPTIONAL REGULATOR-RELATED"/>
    <property type="match status" value="1"/>
</dbReference>
<dbReference type="AlphaFoldDB" id="A0A7X0VIL1"/>
<keyword evidence="1" id="KW-0238">DNA-binding</keyword>
<dbReference type="InterPro" id="IPR001845">
    <property type="entry name" value="HTH_ArsR_DNA-bd_dom"/>
</dbReference>
<dbReference type="GO" id="GO:0032791">
    <property type="term" value="F:lead ion binding"/>
    <property type="evidence" value="ECO:0007669"/>
    <property type="project" value="TreeGrafter"/>
</dbReference>
<dbReference type="InterPro" id="IPR036388">
    <property type="entry name" value="WH-like_DNA-bd_sf"/>
</dbReference>
<proteinExistence type="predicted"/>
<dbReference type="GO" id="GO:0003700">
    <property type="term" value="F:DNA-binding transcription factor activity"/>
    <property type="evidence" value="ECO:0007669"/>
    <property type="project" value="InterPro"/>
</dbReference>
<dbReference type="Proteomes" id="UP000547209">
    <property type="component" value="Unassembled WGS sequence"/>
</dbReference>
<organism evidence="3 4">
    <name type="scientific">Cohnella nanjingensis</name>
    <dbReference type="NCBI Taxonomy" id="1387779"/>
    <lineage>
        <taxon>Bacteria</taxon>
        <taxon>Bacillati</taxon>
        <taxon>Bacillota</taxon>
        <taxon>Bacilli</taxon>
        <taxon>Bacillales</taxon>
        <taxon>Paenibacillaceae</taxon>
        <taxon>Cohnella</taxon>
    </lineage>
</organism>
<keyword evidence="4" id="KW-1185">Reference proteome</keyword>
<accession>A0A7X0VIL1</accession>
<dbReference type="Gene3D" id="1.10.10.10">
    <property type="entry name" value="Winged helix-like DNA-binding domain superfamily/Winged helix DNA-binding domain"/>
    <property type="match status" value="1"/>
</dbReference>
<name>A0A7X0VIL1_9BACL</name>
<dbReference type="SUPFAM" id="SSF46785">
    <property type="entry name" value="Winged helix' DNA-binding domain"/>
    <property type="match status" value="1"/>
</dbReference>